<proteinExistence type="predicted"/>
<dbReference type="EMBL" id="BAABME010013153">
    <property type="protein sequence ID" value="GAA0185876.1"/>
    <property type="molecule type" value="Genomic_DNA"/>
</dbReference>
<protein>
    <submittedName>
        <fullName evidence="1">Uncharacterized protein</fullName>
    </submittedName>
</protein>
<reference evidence="1 2" key="1">
    <citation type="submission" date="2024-01" db="EMBL/GenBank/DDBJ databases">
        <title>The complete chloroplast genome sequence of Lithospermum erythrorhizon: insights into the phylogenetic relationship among Boraginaceae species and the maternal lineages of purple gromwells.</title>
        <authorList>
            <person name="Okada T."/>
            <person name="Watanabe K."/>
        </authorList>
    </citation>
    <scope>NUCLEOTIDE SEQUENCE [LARGE SCALE GENOMIC DNA]</scope>
</reference>
<evidence type="ECO:0000313" key="2">
    <source>
        <dbReference type="Proteomes" id="UP001454036"/>
    </source>
</evidence>
<name>A0AAV3S1K9_LITER</name>
<organism evidence="1 2">
    <name type="scientific">Lithospermum erythrorhizon</name>
    <name type="common">Purple gromwell</name>
    <name type="synonym">Lithospermum officinale var. erythrorhizon</name>
    <dbReference type="NCBI Taxonomy" id="34254"/>
    <lineage>
        <taxon>Eukaryota</taxon>
        <taxon>Viridiplantae</taxon>
        <taxon>Streptophyta</taxon>
        <taxon>Embryophyta</taxon>
        <taxon>Tracheophyta</taxon>
        <taxon>Spermatophyta</taxon>
        <taxon>Magnoliopsida</taxon>
        <taxon>eudicotyledons</taxon>
        <taxon>Gunneridae</taxon>
        <taxon>Pentapetalae</taxon>
        <taxon>asterids</taxon>
        <taxon>lamiids</taxon>
        <taxon>Boraginales</taxon>
        <taxon>Boraginaceae</taxon>
        <taxon>Boraginoideae</taxon>
        <taxon>Lithospermeae</taxon>
        <taxon>Lithospermum</taxon>
    </lineage>
</organism>
<evidence type="ECO:0000313" key="1">
    <source>
        <dbReference type="EMBL" id="GAA0185876.1"/>
    </source>
</evidence>
<gene>
    <name evidence="1" type="ORF">LIER_33164</name>
</gene>
<dbReference type="Proteomes" id="UP001454036">
    <property type="component" value="Unassembled WGS sequence"/>
</dbReference>
<accession>A0AAV3S1K9</accession>
<sequence length="100" mass="11055">MNFLNEILSMSAKTLRKVNFQSTAKLTVNPISIAALQGGDSGRTEVQPSLAPEEQRRTYVAVLGERKTLRMKLMYILSGEVNGKAVVKYQSSDVIPEINL</sequence>
<comment type="caution">
    <text evidence="1">The sequence shown here is derived from an EMBL/GenBank/DDBJ whole genome shotgun (WGS) entry which is preliminary data.</text>
</comment>
<keyword evidence="2" id="KW-1185">Reference proteome</keyword>
<dbReference type="AlphaFoldDB" id="A0AAV3S1K9"/>